<proteinExistence type="predicted"/>
<evidence type="ECO:0000313" key="2">
    <source>
        <dbReference type="Proteomes" id="UP000030101"/>
    </source>
</evidence>
<evidence type="ECO:0008006" key="3">
    <source>
        <dbReference type="Google" id="ProtNLM"/>
    </source>
</evidence>
<comment type="caution">
    <text evidence="1">The sequence shown here is derived from an EMBL/GenBank/DDBJ whole genome shotgun (WGS) entry which is preliminary data.</text>
</comment>
<dbReference type="Gene3D" id="2.60.40.3690">
    <property type="match status" value="1"/>
</dbReference>
<dbReference type="Proteomes" id="UP000030101">
    <property type="component" value="Unassembled WGS sequence"/>
</dbReference>
<dbReference type="EMBL" id="JQZV01000013">
    <property type="protein sequence ID" value="KGN92161.1"/>
    <property type="molecule type" value="Genomic_DNA"/>
</dbReference>
<organism evidence="1 2">
    <name type="scientific">Porphyromonas canoris</name>
    <dbReference type="NCBI Taxonomy" id="36875"/>
    <lineage>
        <taxon>Bacteria</taxon>
        <taxon>Pseudomonadati</taxon>
        <taxon>Bacteroidota</taxon>
        <taxon>Bacteroidia</taxon>
        <taxon>Bacteroidales</taxon>
        <taxon>Porphyromonadaceae</taxon>
        <taxon>Porphyromonas</taxon>
    </lineage>
</organism>
<evidence type="ECO:0000313" key="1">
    <source>
        <dbReference type="EMBL" id="KGN92161.1"/>
    </source>
</evidence>
<dbReference type="PROSITE" id="PS51257">
    <property type="entry name" value="PROKAR_LIPOPROTEIN"/>
    <property type="match status" value="1"/>
</dbReference>
<gene>
    <name evidence="1" type="ORF">HQ43_09055</name>
</gene>
<protein>
    <recommendedName>
        <fullName evidence="3">Fimbrial subunit protein C-terminal domain-containing protein</fullName>
    </recommendedName>
</protein>
<sequence>MRKSHISALVFALALFSSGCKEEPFRLPNNGKETPQEKLMELHLTSSTRYNEMVFRGEEEGSNKLLEIKKHLSQDIQSVYFLFFAPSGKEYILKQQIYYPVFRSKEGIVSDAFESLTLTETGVDIKFNPIKIKQNNYKLIVLFNPYKTLIDKLELNKTNIKIFDSPVSIYDKDSKDDFFIQNTYICKDGAVTIKPTPDTHDSNSDTSQHYQLFEMTPVSSYYTLSFDNMVVEGGRIGEEIKIYPDVVNKSIVPFPSYSKMIIRTGVESDFSIPKDGNFGSIKNFDQVNAQFFRIEDSKLSRTNIGKTININSPSDTPFYGMIPENTIQGPEFLATNCSRLIVSVTYAPETIELGSSWATYKGRTFDDNSFKTLITKVTTAKVDQLDAYEQAFKKDYEEGKKYLENFIKQATGSQREKDRARYILSGMNSHTNSYHIRGISYHHGGICFYAIPLVHKEILDSSSSKIFKLYSSVRNHLYHISVSKIRKPGKAMISQLPMDEELKEEKTSGFGSGYNYPEEVSMNVEL</sequence>
<name>A0ABR4XLA5_9PORP</name>
<dbReference type="RefSeq" id="WP_036792216.1">
    <property type="nucleotide sequence ID" value="NZ_JQZV01000013.1"/>
</dbReference>
<reference evidence="1 2" key="1">
    <citation type="submission" date="2014-08" db="EMBL/GenBank/DDBJ databases">
        <title>Porphyromonas canoris strain:OH2762 Genome sequencing.</title>
        <authorList>
            <person name="Wallis C."/>
            <person name="Deusch O."/>
            <person name="O'Flynn C."/>
            <person name="Davis I."/>
            <person name="Jospin G."/>
            <person name="Darling A.E."/>
            <person name="Coil D.A."/>
            <person name="Alexiev A."/>
            <person name="Horsfall A."/>
            <person name="Kirkwood N."/>
            <person name="Harris S."/>
            <person name="Eisen J.A."/>
        </authorList>
    </citation>
    <scope>NUCLEOTIDE SEQUENCE [LARGE SCALE GENOMIC DNA]</scope>
    <source>
        <strain evidence="2">COT-108 OH2762</strain>
    </source>
</reference>
<accession>A0ABR4XLA5</accession>
<keyword evidence="2" id="KW-1185">Reference proteome</keyword>